<evidence type="ECO:0000313" key="1">
    <source>
        <dbReference type="EMBL" id="MRX21749.1"/>
    </source>
</evidence>
<evidence type="ECO:0000313" key="2">
    <source>
        <dbReference type="Proteomes" id="UP000439022"/>
    </source>
</evidence>
<organism evidence="1 2">
    <name type="scientific">Haloferax litoreum</name>
    <dbReference type="NCBI Taxonomy" id="2666140"/>
    <lineage>
        <taxon>Archaea</taxon>
        <taxon>Methanobacteriati</taxon>
        <taxon>Methanobacteriota</taxon>
        <taxon>Stenosarchaea group</taxon>
        <taxon>Halobacteria</taxon>
        <taxon>Halobacteriales</taxon>
        <taxon>Haloferacaceae</taxon>
        <taxon>Haloferax</taxon>
    </lineage>
</organism>
<proteinExistence type="predicted"/>
<name>A0A6A8GFP8_9EURY</name>
<gene>
    <name evidence="1" type="ORF">GJR96_07240</name>
</gene>
<sequence length="218" mass="22558">MKRRNVLTAVGTLAFGVGTALGTGAVDVVSNNSDGSFRVVSPGADIRIDPADSLGATVEKNQSIDFATLQPNDLPVATVSGNGGQMVTVQVAVSATRDHDFGDILKLTNNNTDGTDYDVGFTYTGFGADVDDGSIPKSDVVEAFQFTHGSPESIVSSDWADPQYDPQNYVSVSAGTSETVGLKVVQKTSIANSVSGSFAGDSENTVLVDEVTAVANQQ</sequence>
<accession>A0A6A8GFP8</accession>
<keyword evidence="2" id="KW-1185">Reference proteome</keyword>
<dbReference type="EMBL" id="WKJO01000001">
    <property type="protein sequence ID" value="MRX21749.1"/>
    <property type="molecule type" value="Genomic_DNA"/>
</dbReference>
<comment type="caution">
    <text evidence="1">The sequence shown here is derived from an EMBL/GenBank/DDBJ whole genome shotgun (WGS) entry which is preliminary data.</text>
</comment>
<evidence type="ECO:0008006" key="3">
    <source>
        <dbReference type="Google" id="ProtNLM"/>
    </source>
</evidence>
<dbReference type="RefSeq" id="WP_151162325.1">
    <property type="nucleotide sequence ID" value="NZ_WKJO01000001.1"/>
</dbReference>
<protein>
    <recommendedName>
        <fullName evidence="3">DUF1102 domain-containing protein</fullName>
    </recommendedName>
</protein>
<reference evidence="1 2" key="1">
    <citation type="submission" date="2019-11" db="EMBL/GenBank/DDBJ databases">
        <title>Whole genome sequence of Haloferax sp. MBLA0076.</title>
        <authorList>
            <person name="Seo M.-J."/>
            <person name="Cho E.-S."/>
        </authorList>
    </citation>
    <scope>NUCLEOTIDE SEQUENCE [LARGE SCALE GENOMIC DNA]</scope>
    <source>
        <strain evidence="1 2">MBLA0076</strain>
    </source>
</reference>
<dbReference type="Proteomes" id="UP000439022">
    <property type="component" value="Unassembled WGS sequence"/>
</dbReference>
<dbReference type="AlphaFoldDB" id="A0A6A8GFP8"/>